<dbReference type="Pfam" id="PF17831">
    <property type="entry name" value="PDH_E1_M"/>
    <property type="match status" value="1"/>
</dbReference>
<accession>A0A7K1FJI0</accession>
<dbReference type="InterPro" id="IPR004660">
    <property type="entry name" value="PDH_E1"/>
</dbReference>
<evidence type="ECO:0000313" key="15">
    <source>
        <dbReference type="Proteomes" id="UP000460221"/>
    </source>
</evidence>
<evidence type="ECO:0000256" key="8">
    <source>
        <dbReference type="PIRNR" id="PIRNR000156"/>
    </source>
</evidence>
<dbReference type="Gene3D" id="3.40.50.920">
    <property type="match status" value="1"/>
</dbReference>
<keyword evidence="4 8" id="KW-0560">Oxidoreductase</keyword>
<dbReference type="GO" id="GO:0000287">
    <property type="term" value="F:magnesium ion binding"/>
    <property type="evidence" value="ECO:0007669"/>
    <property type="project" value="UniProtKB-ARBA"/>
</dbReference>
<evidence type="ECO:0000256" key="4">
    <source>
        <dbReference type="ARBA" id="ARBA00023002"/>
    </source>
</evidence>
<keyword evidence="6 8" id="KW-0670">Pyruvate</keyword>
<dbReference type="Proteomes" id="UP000460221">
    <property type="component" value="Unassembled WGS sequence"/>
</dbReference>
<proteinExistence type="predicted"/>
<comment type="function">
    <text evidence="8">Component of the pyruvate dehydrogenase (PDH) complex, that catalyzes the overall conversion of pyruvate to acetyl-CoA and CO(2).</text>
</comment>
<keyword evidence="5 8" id="KW-0786">Thiamine pyrophosphate</keyword>
<evidence type="ECO:0000256" key="7">
    <source>
        <dbReference type="ARBA" id="ARBA00051231"/>
    </source>
</evidence>
<dbReference type="EMBL" id="WLYK01000001">
    <property type="protein sequence ID" value="MTD13599.1"/>
    <property type="molecule type" value="Genomic_DNA"/>
</dbReference>
<feature type="binding site" evidence="9">
    <location>
        <position position="281"/>
    </location>
    <ligand>
        <name>Mg(2+)</name>
        <dbReference type="ChEBI" id="CHEBI:18420"/>
    </ligand>
</feature>
<evidence type="ECO:0000256" key="1">
    <source>
        <dbReference type="ARBA" id="ARBA00001964"/>
    </source>
</evidence>
<dbReference type="InterPro" id="IPR035807">
    <property type="entry name" value="PDC_E1_N"/>
</dbReference>
<dbReference type="NCBIfam" id="TIGR00759">
    <property type="entry name" value="aceE"/>
    <property type="match status" value="1"/>
</dbReference>
<feature type="domain" description="Transketolase N-terminal" evidence="11">
    <location>
        <begin position="185"/>
        <end position="350"/>
    </location>
</feature>
<comment type="cofactor">
    <cofactor evidence="9">
        <name>Mg(2+)</name>
        <dbReference type="ChEBI" id="CHEBI:18420"/>
    </cofactor>
</comment>
<keyword evidence="9" id="KW-0460">Magnesium</keyword>
<reference evidence="14 15" key="1">
    <citation type="submission" date="2019-11" db="EMBL/GenBank/DDBJ databases">
        <authorList>
            <person name="Jiang L.-Q."/>
        </authorList>
    </citation>
    <scope>NUCLEOTIDE SEQUENCE [LARGE SCALE GENOMIC DNA]</scope>
    <source>
        <strain evidence="14 15">YIM 132087</strain>
    </source>
</reference>
<dbReference type="GO" id="GO:0004739">
    <property type="term" value="F:pyruvate dehydrogenase (acetyl-transferring) activity"/>
    <property type="evidence" value="ECO:0007669"/>
    <property type="project" value="UniProtKB-EC"/>
</dbReference>
<dbReference type="SUPFAM" id="SSF52922">
    <property type="entry name" value="TK C-terminal domain-like"/>
    <property type="match status" value="1"/>
</dbReference>
<keyword evidence="15" id="KW-1185">Reference proteome</keyword>
<dbReference type="PANTHER" id="PTHR43825">
    <property type="entry name" value="PYRUVATE DEHYDROGENASE E1 COMPONENT"/>
    <property type="match status" value="1"/>
</dbReference>
<dbReference type="InterPro" id="IPR005474">
    <property type="entry name" value="Transketolase_N"/>
</dbReference>
<dbReference type="CDD" id="cd02017">
    <property type="entry name" value="TPP_E1_EcPDC_like"/>
    <property type="match status" value="1"/>
</dbReference>
<dbReference type="AlphaFoldDB" id="A0A7K1FJI0"/>
<evidence type="ECO:0000259" key="12">
    <source>
        <dbReference type="Pfam" id="PF17831"/>
    </source>
</evidence>
<evidence type="ECO:0000256" key="3">
    <source>
        <dbReference type="ARBA" id="ARBA00017172"/>
    </source>
</evidence>
<feature type="binding site" evidence="9">
    <location>
        <position position="313"/>
    </location>
    <ligand>
        <name>Mg(2+)</name>
        <dbReference type="ChEBI" id="CHEBI:18420"/>
    </ligand>
</feature>
<feature type="binding site" evidence="9">
    <location>
        <position position="311"/>
    </location>
    <ligand>
        <name>Mg(2+)</name>
        <dbReference type="ChEBI" id="CHEBI:18420"/>
    </ligand>
</feature>
<dbReference type="InterPro" id="IPR055152">
    <property type="entry name" value="Transketolase-like_C_2"/>
</dbReference>
<comment type="caution">
    <text evidence="14">The sequence shown here is derived from an EMBL/GenBank/DDBJ whole genome shotgun (WGS) entry which is preliminary data.</text>
</comment>
<evidence type="ECO:0000256" key="10">
    <source>
        <dbReference type="SAM" id="MobiDB-lite"/>
    </source>
</evidence>
<dbReference type="InterPro" id="IPR009014">
    <property type="entry name" value="Transketo_C/PFOR_II"/>
</dbReference>
<evidence type="ECO:0000256" key="5">
    <source>
        <dbReference type="ARBA" id="ARBA00023052"/>
    </source>
</evidence>
<dbReference type="EC" id="1.2.4.1" evidence="2 8"/>
<dbReference type="FunFam" id="3.40.50.970:FF:000011">
    <property type="entry name" value="Pyruvate dehydrogenase E1 component"/>
    <property type="match status" value="1"/>
</dbReference>
<name>A0A7K1FJI0_9ACTN</name>
<evidence type="ECO:0000256" key="6">
    <source>
        <dbReference type="ARBA" id="ARBA00023317"/>
    </source>
</evidence>
<sequence length="963" mass="105520">MGKDGCASPTRGAVRPPSTAAPSEREGRPSEETPLAATSEPARHHVTLDGLAAQIPDIDPEETQEWLASFDAMVQADGTQRARYVMQRLLARAREQNVGLPALTTTDYINTIPTEAEPFFPGDEGIERTYRRWIRWNAAIMVHRAQRPGIGVGGHISTYASSASLYEVGYNHFFRGKDHPGGGDHVFFQGHASPGMYARAFLEGRLSAADLDGFRQEVSHPGGGIPSYPHPRLMPDFWENPTVSMGLGPMNAIQQARFNRYLANRGIKDTSDQHVWAFLGDGELDEVESRGLVHVAALDGLDNLTFVINCNLQRLDGPVRGNGKIIQELEAFFRGAGWNVIKCIWGREWDALLHADRDGALVNLMNTTADGDFQTYRANDGAYVRDHFFGRDPRTKAMVAGMTDDDIWQLRRGGHDYRKIYAAYHAAMRHVGQPTVILAHTIKGFGLGPSFQGRNATHQMKKMTLQNLKEFRDGLDLPIIDAELEENPYQPPYFHPGNDTEEIRYLKERRANLGGFVPERRVTSKPLVLPGDKVYEVMSKGSGKQEIATTMAFVRLVRDLFKDPEIGHRIVPIIPDEARTFGMDSFFPTQKIYNPSGQLYTAVDANLMLAYKESEQGVILHEGINEAGSTATYTAVSTSYATHGVPMIPMYIFYSMFGFQRTGDGFWAVGDQMGRGFILGATAGRTTLTGEGLQHADGHSHLLAATMPHIVAYDPAFAYEIGHIVKDGLRRMYTNDSSGDGPAGPGVLKGEDISYYITMYNEPYQQPAAPADLDVDGLVKGMYLLSPATGDPETAKVQLLASGVGVRWALEAQQLLADDWSVDAAVWSVTSWTELRRDAETIERAKLLDPAGEHPLPYVTRALQDAPGPVIATSDYQRAVQNQIAPWVPGTYTALGADGFGFSDTRAAARRHFLIDGPSMVVAALSALENDGAYRAGAAAEAATRYELHDASAGRSGNAGGES</sequence>
<organism evidence="14 15">
    <name type="scientific">Nakamurella alba</name>
    <dbReference type="NCBI Taxonomy" id="2665158"/>
    <lineage>
        <taxon>Bacteria</taxon>
        <taxon>Bacillati</taxon>
        <taxon>Actinomycetota</taxon>
        <taxon>Actinomycetes</taxon>
        <taxon>Nakamurellales</taxon>
        <taxon>Nakamurellaceae</taxon>
        <taxon>Nakamurella</taxon>
    </lineage>
</organism>
<dbReference type="Gene3D" id="3.40.50.970">
    <property type="match status" value="2"/>
</dbReference>
<evidence type="ECO:0000256" key="2">
    <source>
        <dbReference type="ARBA" id="ARBA00012281"/>
    </source>
</evidence>
<gene>
    <name evidence="14" type="primary">aceE</name>
    <name evidence="14" type="ORF">GIS00_06530</name>
</gene>
<dbReference type="Pfam" id="PF22613">
    <property type="entry name" value="Transketolase_C_1"/>
    <property type="match status" value="1"/>
</dbReference>
<evidence type="ECO:0000259" key="13">
    <source>
        <dbReference type="Pfam" id="PF22613"/>
    </source>
</evidence>
<evidence type="ECO:0000259" key="11">
    <source>
        <dbReference type="Pfam" id="PF00456"/>
    </source>
</evidence>
<feature type="domain" description="Pyruvate dehydrogenase E1 component middle" evidence="12">
    <location>
        <begin position="532"/>
        <end position="736"/>
    </location>
</feature>
<feature type="domain" description="Transketolase-like C-terminal" evidence="13">
    <location>
        <begin position="781"/>
        <end position="915"/>
    </location>
</feature>
<evidence type="ECO:0000313" key="14">
    <source>
        <dbReference type="EMBL" id="MTD13599.1"/>
    </source>
</evidence>
<dbReference type="SUPFAM" id="SSF52518">
    <property type="entry name" value="Thiamin diphosphate-binding fold (THDP-binding)"/>
    <property type="match status" value="2"/>
</dbReference>
<protein>
    <recommendedName>
        <fullName evidence="3 8">Pyruvate dehydrogenase E1 component</fullName>
        <ecNumber evidence="2 8">1.2.4.1</ecNumber>
    </recommendedName>
</protein>
<dbReference type="PIRSF" id="PIRSF000156">
    <property type="entry name" value="Pyruvate_dh_E1"/>
    <property type="match status" value="1"/>
</dbReference>
<keyword evidence="9" id="KW-0479">Metal-binding</keyword>
<dbReference type="InterPro" id="IPR041621">
    <property type="entry name" value="PDH_E1_M"/>
</dbReference>
<dbReference type="PANTHER" id="PTHR43825:SF3">
    <property type="entry name" value="PYRUVATE DEHYDROGENASE E1 COMPONENT"/>
    <property type="match status" value="1"/>
</dbReference>
<feature type="region of interest" description="Disordered" evidence="10">
    <location>
        <begin position="1"/>
        <end position="41"/>
    </location>
</feature>
<comment type="catalytic activity">
    <reaction evidence="7 8">
        <text>N(6)-[(R)-lipoyl]-L-lysyl-[protein] + pyruvate + H(+) = N(6)-[(R)-S(8)-acetyldihydrolipoyl]-L-lysyl-[protein] + CO2</text>
        <dbReference type="Rhea" id="RHEA:19189"/>
        <dbReference type="Rhea" id="RHEA-COMP:10474"/>
        <dbReference type="Rhea" id="RHEA-COMP:10478"/>
        <dbReference type="ChEBI" id="CHEBI:15361"/>
        <dbReference type="ChEBI" id="CHEBI:15378"/>
        <dbReference type="ChEBI" id="CHEBI:16526"/>
        <dbReference type="ChEBI" id="CHEBI:83099"/>
        <dbReference type="ChEBI" id="CHEBI:83111"/>
        <dbReference type="EC" id="1.2.4.1"/>
    </reaction>
</comment>
<evidence type="ECO:0000256" key="9">
    <source>
        <dbReference type="PIRSR" id="PIRSR000156-1"/>
    </source>
</evidence>
<dbReference type="RefSeq" id="WP_154767420.1">
    <property type="nucleotide sequence ID" value="NZ_WLYK01000001.1"/>
</dbReference>
<dbReference type="InterPro" id="IPR051157">
    <property type="entry name" value="PDH/Transketolase"/>
</dbReference>
<comment type="cofactor">
    <cofactor evidence="1 8">
        <name>thiamine diphosphate</name>
        <dbReference type="ChEBI" id="CHEBI:58937"/>
    </cofactor>
</comment>
<dbReference type="InterPro" id="IPR029061">
    <property type="entry name" value="THDP-binding"/>
</dbReference>
<dbReference type="Pfam" id="PF00456">
    <property type="entry name" value="Transketolase_N"/>
    <property type="match status" value="1"/>
</dbReference>